<evidence type="ECO:0000313" key="5">
    <source>
        <dbReference type="EMBL" id="KAK1767308.1"/>
    </source>
</evidence>
<name>A0AAJ0FLF4_9PEZI</name>
<sequence>MASPLPSAGPSLNTSANTTNEDITEILLNKLRGKKVVIPSLFSIFVGWPHEVNASYPRLKVAVENKLSKLLPSENLRNKVRDADPAMVVSMFWPHVDYSQLRILCYMVIWQGIFDDLVELYNRRDPQQSVMLRRDMKMFINKSLGIGAYPNLPETFCELSFAKNFLVVADAVWSTYNEEQRRRLRDCMHQYIDATAEEKVMIEAGRTPQWLEYWELRARVGGVGPLIGMLEFAAGGYLPAHFIESTEYKTACKSLDIIVSMTNDLVSVKKEIKAGFVFSALPILYSGLANGRMDMAVDHVTFRIKEAAASLGQALDTLSVRFSSRNVGPETSNIAKRVILSFRHIATGSLFWSLQCKRYGMAEHLMEDDSLEFTLE</sequence>
<dbReference type="SUPFAM" id="SSF48576">
    <property type="entry name" value="Terpenoid synthases"/>
    <property type="match status" value="1"/>
</dbReference>
<dbReference type="AlphaFoldDB" id="A0AAJ0FLF4"/>
<accession>A0AAJ0FLF4</accession>
<dbReference type="InterPro" id="IPR008949">
    <property type="entry name" value="Isoprenoid_synthase_dom_sf"/>
</dbReference>
<evidence type="ECO:0000256" key="4">
    <source>
        <dbReference type="RuleBase" id="RU366034"/>
    </source>
</evidence>
<keyword evidence="6" id="KW-1185">Reference proteome</keyword>
<reference evidence="5" key="1">
    <citation type="submission" date="2023-06" db="EMBL/GenBank/DDBJ databases">
        <title>Genome-scale phylogeny and comparative genomics of the fungal order Sordariales.</title>
        <authorList>
            <consortium name="Lawrence Berkeley National Laboratory"/>
            <person name="Hensen N."/>
            <person name="Bonometti L."/>
            <person name="Westerberg I."/>
            <person name="Brannstrom I.O."/>
            <person name="Guillou S."/>
            <person name="Cros-Aarteil S."/>
            <person name="Calhoun S."/>
            <person name="Haridas S."/>
            <person name="Kuo A."/>
            <person name="Mondo S."/>
            <person name="Pangilinan J."/>
            <person name="Riley R."/>
            <person name="Labutti K."/>
            <person name="Andreopoulos B."/>
            <person name="Lipzen A."/>
            <person name="Chen C."/>
            <person name="Yanf M."/>
            <person name="Daum C."/>
            <person name="Ng V."/>
            <person name="Clum A."/>
            <person name="Steindorff A."/>
            <person name="Ohm R."/>
            <person name="Martin F."/>
            <person name="Silar P."/>
            <person name="Natvig D."/>
            <person name="Lalanne C."/>
            <person name="Gautier V."/>
            <person name="Ament-Velasquez S.L."/>
            <person name="Kruys A."/>
            <person name="Hutchinson M.I."/>
            <person name="Powell A.J."/>
            <person name="Barry K."/>
            <person name="Miller A.N."/>
            <person name="Grigoriev I.V."/>
            <person name="Debuchy R."/>
            <person name="Gladieux P."/>
            <person name="Thoren M.H."/>
            <person name="Johannesson H."/>
        </authorList>
    </citation>
    <scope>NUCLEOTIDE SEQUENCE</scope>
    <source>
        <strain evidence="5">8032-3</strain>
    </source>
</reference>
<evidence type="ECO:0000313" key="6">
    <source>
        <dbReference type="Proteomes" id="UP001244011"/>
    </source>
</evidence>
<keyword evidence="3 4" id="KW-0460">Magnesium</keyword>
<comment type="caution">
    <text evidence="5">The sequence shown here is derived from an EMBL/GenBank/DDBJ whole genome shotgun (WGS) entry which is preliminary data.</text>
</comment>
<gene>
    <name evidence="5" type="ORF">QBC33DRAFT_65208</name>
</gene>
<dbReference type="Pfam" id="PF19086">
    <property type="entry name" value="Terpene_syn_C_2"/>
    <property type="match status" value="1"/>
</dbReference>
<dbReference type="PANTHER" id="PTHR35201">
    <property type="entry name" value="TERPENE SYNTHASE"/>
    <property type="match status" value="1"/>
</dbReference>
<comment type="similarity">
    <text evidence="2 4">Belongs to the terpene synthase family.</text>
</comment>
<evidence type="ECO:0000256" key="3">
    <source>
        <dbReference type="ARBA" id="ARBA00022842"/>
    </source>
</evidence>
<dbReference type="SFLD" id="SFLDS00005">
    <property type="entry name" value="Isoprenoid_Synthase_Type_I"/>
    <property type="match status" value="1"/>
</dbReference>
<dbReference type="EC" id="4.2.3.-" evidence="4"/>
<dbReference type="PANTHER" id="PTHR35201:SF4">
    <property type="entry name" value="BETA-PINACENE SYNTHASE-RELATED"/>
    <property type="match status" value="1"/>
</dbReference>
<protein>
    <recommendedName>
        <fullName evidence="4">Terpene synthase</fullName>
        <ecNumber evidence="4">4.2.3.-</ecNumber>
    </recommendedName>
</protein>
<proteinExistence type="inferred from homology"/>
<dbReference type="GO" id="GO:0010333">
    <property type="term" value="F:terpene synthase activity"/>
    <property type="evidence" value="ECO:0007669"/>
    <property type="project" value="InterPro"/>
</dbReference>
<dbReference type="InterPro" id="IPR034686">
    <property type="entry name" value="Terpene_cyclase-like_2"/>
</dbReference>
<evidence type="ECO:0000256" key="2">
    <source>
        <dbReference type="ARBA" id="ARBA00006333"/>
    </source>
</evidence>
<dbReference type="GO" id="GO:0046872">
    <property type="term" value="F:metal ion binding"/>
    <property type="evidence" value="ECO:0007669"/>
    <property type="project" value="UniProtKB-KW"/>
</dbReference>
<dbReference type="GeneID" id="85316143"/>
<dbReference type="RefSeq" id="XP_060283521.1">
    <property type="nucleotide sequence ID" value="XM_060432956.1"/>
</dbReference>
<evidence type="ECO:0000256" key="1">
    <source>
        <dbReference type="ARBA" id="ARBA00001946"/>
    </source>
</evidence>
<dbReference type="GO" id="GO:0008299">
    <property type="term" value="P:isoprenoid biosynthetic process"/>
    <property type="evidence" value="ECO:0007669"/>
    <property type="project" value="UniProtKB-ARBA"/>
</dbReference>
<keyword evidence="4" id="KW-0479">Metal-binding</keyword>
<comment type="cofactor">
    <cofactor evidence="1 4">
        <name>Mg(2+)</name>
        <dbReference type="ChEBI" id="CHEBI:18420"/>
    </cofactor>
</comment>
<keyword evidence="4" id="KW-0456">Lyase</keyword>
<organism evidence="5 6">
    <name type="scientific">Phialemonium atrogriseum</name>
    <dbReference type="NCBI Taxonomy" id="1093897"/>
    <lineage>
        <taxon>Eukaryota</taxon>
        <taxon>Fungi</taxon>
        <taxon>Dikarya</taxon>
        <taxon>Ascomycota</taxon>
        <taxon>Pezizomycotina</taxon>
        <taxon>Sordariomycetes</taxon>
        <taxon>Sordariomycetidae</taxon>
        <taxon>Cephalothecales</taxon>
        <taxon>Cephalothecaceae</taxon>
        <taxon>Phialemonium</taxon>
    </lineage>
</organism>
<dbReference type="SFLD" id="SFLDG01020">
    <property type="entry name" value="Terpene_Cyclase_Like_2"/>
    <property type="match status" value="1"/>
</dbReference>
<dbReference type="EMBL" id="MU839008">
    <property type="protein sequence ID" value="KAK1767308.1"/>
    <property type="molecule type" value="Genomic_DNA"/>
</dbReference>
<dbReference type="Proteomes" id="UP001244011">
    <property type="component" value="Unassembled WGS sequence"/>
</dbReference>
<dbReference type="Gene3D" id="1.10.600.10">
    <property type="entry name" value="Farnesyl Diphosphate Synthase"/>
    <property type="match status" value="1"/>
</dbReference>